<sequence>MGAPSQSPSLTLFFVVEPPGYLYMACHLAASIRVHMPPEVRLIGYCPAPRWGEMDAAAVEVLRRLNCEIRPIETEGRFDPPYPHGNKILAALDPKDTDYAAFLDSDMLVIAPCGVEELVRAGAVGVVPSTSMRWSDQSIWPRLYGAFGMEVPEERITMTRDQREEVAPYFNAGLLVIDERHRSPDRRRFAEVWMETAQRIDALEDVENKRPYLDQMSMPIAMLRAGMQWALLDERYNYSIGGILRGKPLPEDRATILHYRKREVLKDAGLGTLPDQLLAQTVGVRRVRWIFGAALPPGIAPLERAETRGTEAAPGAPVASQDGEGAVEAAAAREPEGVADAAPESAPEPKQITAPAAEGQTVDTATVVPPAASPVPARAPRRQSPDPSRARLACVTMVRGDHVFLQRWVDYYAPLAGRENLYVLRHGEDAGIDRIAAGTNIVPLPRGDDLSGFDRRRWAALSDFASGLTLYYNWVLCNDVDELVAPDPATGLNLTAYLDGLFARGLAAPVISPFAVEIVHTPATEPEPITADRPILSVRRNFRINSNYAKPCLIRRRIKFSVGGHGSNIADVRLDPQLWLFHLRYMDDAISTARLKDRQAFIAGKTGTPAGASSSTWAQGTAGFERLRAMTPEAEQAEFPEVVERMQAGRQQAASTGNWFFGPVKSRGLYRLPERFATLF</sequence>
<evidence type="ECO:0000256" key="1">
    <source>
        <dbReference type="SAM" id="MobiDB-lite"/>
    </source>
</evidence>
<accession>A0A1H2WSN3</accession>
<proteinExistence type="predicted"/>
<dbReference type="SUPFAM" id="SSF53448">
    <property type="entry name" value="Nucleotide-diphospho-sugar transferases"/>
    <property type="match status" value="1"/>
</dbReference>
<dbReference type="STRING" id="1545044.SAMN05444276_102239"/>
<protein>
    <submittedName>
        <fullName evidence="2">Uncharacterized protein</fullName>
    </submittedName>
</protein>
<dbReference type="AlphaFoldDB" id="A0A1H2WSN3"/>
<dbReference type="OrthoDB" id="7648032at2"/>
<evidence type="ECO:0000313" key="2">
    <source>
        <dbReference type="EMBL" id="SDW82989.1"/>
    </source>
</evidence>
<dbReference type="Gene3D" id="3.90.550.10">
    <property type="entry name" value="Spore Coat Polysaccharide Biosynthesis Protein SpsA, Chain A"/>
    <property type="match status" value="1"/>
</dbReference>
<name>A0A1H2WSN3_9RHOB</name>
<feature type="compositionally biased region" description="Low complexity" evidence="1">
    <location>
        <begin position="367"/>
        <end position="378"/>
    </location>
</feature>
<gene>
    <name evidence="2" type="ORF">SAMN05444276_102239</name>
</gene>
<keyword evidence="3" id="KW-1185">Reference proteome</keyword>
<organism evidence="2 3">
    <name type="scientific">Paracoccus sanguinis</name>
    <dbReference type="NCBI Taxonomy" id="1545044"/>
    <lineage>
        <taxon>Bacteria</taxon>
        <taxon>Pseudomonadati</taxon>
        <taxon>Pseudomonadota</taxon>
        <taxon>Alphaproteobacteria</taxon>
        <taxon>Rhodobacterales</taxon>
        <taxon>Paracoccaceae</taxon>
        <taxon>Paracoccus</taxon>
    </lineage>
</organism>
<dbReference type="InterPro" id="IPR029044">
    <property type="entry name" value="Nucleotide-diphossugar_trans"/>
</dbReference>
<dbReference type="RefSeq" id="WP_052176625.1">
    <property type="nucleotide sequence ID" value="NZ_CP051542.1"/>
</dbReference>
<evidence type="ECO:0000313" key="3">
    <source>
        <dbReference type="Proteomes" id="UP000182944"/>
    </source>
</evidence>
<dbReference type="EMBL" id="FNNA01000002">
    <property type="protein sequence ID" value="SDW82989.1"/>
    <property type="molecule type" value="Genomic_DNA"/>
</dbReference>
<reference evidence="3" key="1">
    <citation type="submission" date="2016-10" db="EMBL/GenBank/DDBJ databases">
        <authorList>
            <person name="Varghese N."/>
            <person name="Submissions S."/>
        </authorList>
    </citation>
    <scope>NUCLEOTIDE SEQUENCE [LARGE SCALE GENOMIC DNA]</scope>
    <source>
        <strain evidence="3">DSM 29303</strain>
    </source>
</reference>
<dbReference type="Proteomes" id="UP000182944">
    <property type="component" value="Unassembled WGS sequence"/>
</dbReference>
<feature type="region of interest" description="Disordered" evidence="1">
    <location>
        <begin position="367"/>
        <end position="389"/>
    </location>
</feature>
<feature type="region of interest" description="Disordered" evidence="1">
    <location>
        <begin position="307"/>
        <end position="351"/>
    </location>
</feature>